<reference evidence="3 4" key="1">
    <citation type="submission" date="2023-07" db="EMBL/GenBank/DDBJ databases">
        <title>The novel representative of Negativicutes class, Anaeroselena agilis gen. nov. sp. nov.</title>
        <authorList>
            <person name="Prokofeva M.I."/>
            <person name="Elcheninov A.G."/>
            <person name="Klyukina A."/>
            <person name="Kublanov I.V."/>
            <person name="Frolov E.N."/>
            <person name="Podosokorskaya O.A."/>
        </authorList>
    </citation>
    <scope>NUCLEOTIDE SEQUENCE [LARGE SCALE GENOMIC DNA]</scope>
    <source>
        <strain evidence="3 4">4137-cl</strain>
    </source>
</reference>
<name>A0ABU3P439_9FIRM</name>
<keyword evidence="2" id="KW-0732">Signal</keyword>
<sequence>MLKIEKKQVKIISVAIAAVFMLSVVGIAVSQTGTTQAAAASNVGKVNFEDLVRAHPDFAKFAETMKAEQETAQKEFDAKAPSMANDQERQEFLMQLQQRLQMKEAELLNPIREKVMATIKEVADTRGLSVVMPAGMVIYGGQDITDDVKKKLGGK</sequence>
<protein>
    <submittedName>
        <fullName evidence="3">OmpH family outer membrane protein</fullName>
    </submittedName>
</protein>
<dbReference type="Proteomes" id="UP001254848">
    <property type="component" value="Unassembled WGS sequence"/>
</dbReference>
<comment type="similarity">
    <text evidence="1">Belongs to the Skp family.</text>
</comment>
<dbReference type="SMART" id="SM00935">
    <property type="entry name" value="OmpH"/>
    <property type="match status" value="1"/>
</dbReference>
<evidence type="ECO:0000313" key="4">
    <source>
        <dbReference type="Proteomes" id="UP001254848"/>
    </source>
</evidence>
<dbReference type="PANTHER" id="PTHR35089">
    <property type="entry name" value="CHAPERONE PROTEIN SKP"/>
    <property type="match status" value="1"/>
</dbReference>
<evidence type="ECO:0000256" key="1">
    <source>
        <dbReference type="ARBA" id="ARBA00009091"/>
    </source>
</evidence>
<dbReference type="RefSeq" id="WP_413782229.1">
    <property type="nucleotide sequence ID" value="NZ_JAUOZS010000001.1"/>
</dbReference>
<gene>
    <name evidence="3" type="ORF">Q4T40_21355</name>
</gene>
<dbReference type="SUPFAM" id="SSF111384">
    <property type="entry name" value="OmpH-like"/>
    <property type="match status" value="1"/>
</dbReference>
<dbReference type="InterPro" id="IPR024930">
    <property type="entry name" value="Skp_dom_sf"/>
</dbReference>
<evidence type="ECO:0000313" key="3">
    <source>
        <dbReference type="EMBL" id="MDT8903785.1"/>
    </source>
</evidence>
<organism evidence="3 4">
    <name type="scientific">Anaeroselena agilis</name>
    <dbReference type="NCBI Taxonomy" id="3063788"/>
    <lineage>
        <taxon>Bacteria</taxon>
        <taxon>Bacillati</taxon>
        <taxon>Bacillota</taxon>
        <taxon>Negativicutes</taxon>
        <taxon>Acetonemataceae</taxon>
        <taxon>Anaeroselena</taxon>
    </lineage>
</organism>
<dbReference type="Pfam" id="PF03938">
    <property type="entry name" value="OmpH"/>
    <property type="match status" value="1"/>
</dbReference>
<evidence type="ECO:0000256" key="2">
    <source>
        <dbReference type="ARBA" id="ARBA00022729"/>
    </source>
</evidence>
<accession>A0ABU3P439</accession>
<comment type="caution">
    <text evidence="3">The sequence shown here is derived from an EMBL/GenBank/DDBJ whole genome shotgun (WGS) entry which is preliminary data.</text>
</comment>
<proteinExistence type="inferred from homology"/>
<dbReference type="InterPro" id="IPR005632">
    <property type="entry name" value="Chaperone_Skp"/>
</dbReference>
<dbReference type="Gene3D" id="3.30.910.20">
    <property type="entry name" value="Skp domain"/>
    <property type="match status" value="1"/>
</dbReference>
<dbReference type="EMBL" id="JAUOZS010000001">
    <property type="protein sequence ID" value="MDT8903785.1"/>
    <property type="molecule type" value="Genomic_DNA"/>
</dbReference>
<keyword evidence="4" id="KW-1185">Reference proteome</keyword>
<dbReference type="PANTHER" id="PTHR35089:SF1">
    <property type="entry name" value="CHAPERONE PROTEIN SKP"/>
    <property type="match status" value="1"/>
</dbReference>